<reference evidence="4 5" key="1">
    <citation type="journal article" date="2024" name="Nat. Commun.">
        <title>Phylogenomics reveals the evolutionary origins of lichenization in chlorophyte algae.</title>
        <authorList>
            <person name="Puginier C."/>
            <person name="Libourel C."/>
            <person name="Otte J."/>
            <person name="Skaloud P."/>
            <person name="Haon M."/>
            <person name="Grisel S."/>
            <person name="Petersen M."/>
            <person name="Berrin J.G."/>
            <person name="Delaux P.M."/>
            <person name="Dal Grande F."/>
            <person name="Keller J."/>
        </authorList>
    </citation>
    <scope>NUCLEOTIDE SEQUENCE [LARGE SCALE GENOMIC DNA]</scope>
    <source>
        <strain evidence="4 5">SAG 245.80</strain>
    </source>
</reference>
<dbReference type="Pfam" id="PF13839">
    <property type="entry name" value="PC-Esterase"/>
    <property type="match status" value="1"/>
</dbReference>
<keyword evidence="5" id="KW-1185">Reference proteome</keyword>
<dbReference type="EMBL" id="JALJOU010000027">
    <property type="protein sequence ID" value="KAK9835962.1"/>
    <property type="molecule type" value="Genomic_DNA"/>
</dbReference>
<protein>
    <recommendedName>
        <fullName evidence="3">Trichome birefringence-like C-terminal domain-containing protein</fullName>
    </recommendedName>
</protein>
<evidence type="ECO:0000313" key="4">
    <source>
        <dbReference type="EMBL" id="KAK9835962.1"/>
    </source>
</evidence>
<name>A0AAW1RQA7_9CHLO</name>
<dbReference type="Proteomes" id="UP001445335">
    <property type="component" value="Unassembled WGS sequence"/>
</dbReference>
<evidence type="ECO:0000313" key="5">
    <source>
        <dbReference type="Proteomes" id="UP001445335"/>
    </source>
</evidence>
<dbReference type="PANTHER" id="PTHR32285:SF48">
    <property type="entry name" value="PROTEIN TRICHOME BIREFRINGENCE-LIKE 19"/>
    <property type="match status" value="1"/>
</dbReference>
<proteinExistence type="inferred from homology"/>
<feature type="region of interest" description="Disordered" evidence="2">
    <location>
        <begin position="50"/>
        <end position="70"/>
    </location>
</feature>
<comment type="similarity">
    <text evidence="1">Belongs to the PC-esterase family. TBL subfamily.</text>
</comment>
<evidence type="ECO:0000259" key="3">
    <source>
        <dbReference type="Pfam" id="PF13839"/>
    </source>
</evidence>
<comment type="caution">
    <text evidence="4">The sequence shown here is derived from an EMBL/GenBank/DDBJ whole genome shotgun (WGS) entry which is preliminary data.</text>
</comment>
<gene>
    <name evidence="4" type="ORF">WJX81_001777</name>
</gene>
<dbReference type="AlphaFoldDB" id="A0AAW1RQA7"/>
<dbReference type="InterPro" id="IPR029962">
    <property type="entry name" value="TBL"/>
</dbReference>
<dbReference type="GO" id="GO:0016413">
    <property type="term" value="F:O-acetyltransferase activity"/>
    <property type="evidence" value="ECO:0007669"/>
    <property type="project" value="InterPro"/>
</dbReference>
<dbReference type="InterPro" id="IPR026057">
    <property type="entry name" value="TBL_C"/>
</dbReference>
<dbReference type="GO" id="GO:0005794">
    <property type="term" value="C:Golgi apparatus"/>
    <property type="evidence" value="ECO:0007669"/>
    <property type="project" value="TreeGrafter"/>
</dbReference>
<feature type="region of interest" description="Disordered" evidence="2">
    <location>
        <begin position="212"/>
        <end position="234"/>
    </location>
</feature>
<evidence type="ECO:0000256" key="1">
    <source>
        <dbReference type="ARBA" id="ARBA00007727"/>
    </source>
</evidence>
<feature type="domain" description="Trichome birefringence-like C-terminal" evidence="3">
    <location>
        <begin position="173"/>
        <end position="450"/>
    </location>
</feature>
<organism evidence="4 5">
    <name type="scientific">Elliptochloris bilobata</name>
    <dbReference type="NCBI Taxonomy" id="381761"/>
    <lineage>
        <taxon>Eukaryota</taxon>
        <taxon>Viridiplantae</taxon>
        <taxon>Chlorophyta</taxon>
        <taxon>core chlorophytes</taxon>
        <taxon>Trebouxiophyceae</taxon>
        <taxon>Trebouxiophyceae incertae sedis</taxon>
        <taxon>Elliptochloris clade</taxon>
        <taxon>Elliptochloris</taxon>
    </lineage>
</organism>
<accession>A0AAW1RQA7</accession>
<dbReference type="PANTHER" id="PTHR32285">
    <property type="entry name" value="PROTEIN TRICHOME BIREFRINGENCE-LIKE 9-RELATED"/>
    <property type="match status" value="1"/>
</dbReference>
<evidence type="ECO:0000256" key="2">
    <source>
        <dbReference type="SAM" id="MobiDB-lite"/>
    </source>
</evidence>
<sequence length="455" mass="51297">MFLDEDQRPRRTTWRRRRYRVAHGPAAPPYTSGGVLYTSYAVKDSSAAYEGSATAGPSGSSAGEEGTSAAEGRDLYDVGWEQAADTQAAPRQLCRGGAQIPELTGDWVDHPDANYTGIYDPLTRCPRFAADFNCVKPYAPVKADPALHAREFRQVFVPHQCELRPWDETGFDTCMAGRRLIMLGDSLMRQSFQSLGCLAAPVVEAGMSADWRKKKNPDASPDPNEKVVAPPVEQRSYSKRMQDGKIINTTAAWFGNFTMSKGGKVYIRNYGLFHIQLFDDMLSDLQPLQPSDVVMINFGAWYGRFNWGARTYGIFDVWKNDFRELLYERLVNIKARVIWKSYSPTHFGGATGTFTNVEESLRDDPRVPPRLHCEPATVGEFWYDDYVKDQLAKCGPRCAHISFLPIFDVALGRPDSHHGSFGRGRMEDKLTDCRHFCNNVVDIWNVVLYNFLCFS</sequence>